<feature type="region of interest" description="Disordered" evidence="1">
    <location>
        <begin position="1"/>
        <end position="24"/>
    </location>
</feature>
<dbReference type="AlphaFoldDB" id="A0A1M7YYX5"/>
<dbReference type="Pfam" id="PF10109">
    <property type="entry name" value="Phage_TAC_7"/>
    <property type="match status" value="1"/>
</dbReference>
<protein>
    <submittedName>
        <fullName evidence="2">Phage tail protein E</fullName>
    </submittedName>
</protein>
<reference evidence="3" key="1">
    <citation type="submission" date="2016-12" db="EMBL/GenBank/DDBJ databases">
        <authorList>
            <person name="Rodrigo-Torres L."/>
            <person name="Arahal R.D."/>
            <person name="Lucena T."/>
        </authorList>
    </citation>
    <scope>NUCLEOTIDE SEQUENCE [LARGE SCALE GENOMIC DNA]</scope>
</reference>
<organism evidence="2 3">
    <name type="scientific">Vibrio quintilis</name>
    <dbReference type="NCBI Taxonomy" id="1117707"/>
    <lineage>
        <taxon>Bacteria</taxon>
        <taxon>Pseudomonadati</taxon>
        <taxon>Pseudomonadota</taxon>
        <taxon>Gammaproteobacteria</taxon>
        <taxon>Vibrionales</taxon>
        <taxon>Vibrionaceae</taxon>
        <taxon>Vibrio</taxon>
    </lineage>
</organism>
<proteinExistence type="predicted"/>
<keyword evidence="3" id="KW-1185">Reference proteome</keyword>
<dbReference type="OrthoDB" id="7366507at2"/>
<dbReference type="STRING" id="1117707.VQ7734_03554"/>
<evidence type="ECO:0000313" key="2">
    <source>
        <dbReference type="EMBL" id="SHO57784.1"/>
    </source>
</evidence>
<name>A0A1M7YYX5_9VIBR</name>
<gene>
    <name evidence="2" type="ORF">VQ7734_03554</name>
</gene>
<dbReference type="Proteomes" id="UP000184600">
    <property type="component" value="Unassembled WGS sequence"/>
</dbReference>
<dbReference type="InterPro" id="IPR019289">
    <property type="entry name" value="Phage_tail_E/E"/>
</dbReference>
<dbReference type="RefSeq" id="WP_083601702.1">
    <property type="nucleotide sequence ID" value="NZ_AP024897.1"/>
</dbReference>
<evidence type="ECO:0000256" key="1">
    <source>
        <dbReference type="SAM" id="MobiDB-lite"/>
    </source>
</evidence>
<accession>A0A1M7YYX5</accession>
<dbReference type="EMBL" id="FRFG01000048">
    <property type="protein sequence ID" value="SHO57784.1"/>
    <property type="molecule type" value="Genomic_DNA"/>
</dbReference>
<sequence length="115" mass="12676">MTELNKAQTTETNDVKPTNTPAQFPGADKVIALDTALDDGKITCVALRKPMPGDLRGLKLLDIIQMDAGAVAQLIPRIAINHFTAQHFYQLDPADLLEIMTEIATFFTKDQHLTQ</sequence>
<evidence type="ECO:0000313" key="3">
    <source>
        <dbReference type="Proteomes" id="UP000184600"/>
    </source>
</evidence>
<feature type="compositionally biased region" description="Polar residues" evidence="1">
    <location>
        <begin position="1"/>
        <end position="22"/>
    </location>
</feature>